<dbReference type="GO" id="GO:0016226">
    <property type="term" value="P:iron-sulfur cluster assembly"/>
    <property type="evidence" value="ECO:0007669"/>
    <property type="project" value="TreeGrafter"/>
</dbReference>
<protein>
    <submittedName>
        <fullName evidence="2">BolA-like family protein</fullName>
    </submittedName>
</protein>
<dbReference type="Gene3D" id="3.30.300.90">
    <property type="entry name" value="BolA-like"/>
    <property type="match status" value="1"/>
</dbReference>
<evidence type="ECO:0000313" key="3">
    <source>
        <dbReference type="Proteomes" id="UP000010077"/>
    </source>
</evidence>
<dbReference type="InterPro" id="IPR002634">
    <property type="entry name" value="BolA"/>
</dbReference>
<dbReference type="KEGG" id="thal:A1OE_870"/>
<accession>K7YR95</accession>
<evidence type="ECO:0000313" key="2">
    <source>
        <dbReference type="EMBL" id="AFX99054.1"/>
    </source>
</evidence>
<dbReference type="STRING" id="1193729.A1OE_870"/>
<dbReference type="PANTHER" id="PTHR46230">
    <property type="match status" value="1"/>
</dbReference>
<sequence>MTIAETIQIKLQKAFAPSMMEITDESDMHIGHAGKRSESETHFRIIIVSPIFDKLSRVQRYRMVHNVIANELENAVHAVSMMLCSPNEFWKKN</sequence>
<keyword evidence="3" id="KW-1185">Reference proteome</keyword>
<dbReference type="Proteomes" id="UP000010077">
    <property type="component" value="Chromosome"/>
</dbReference>
<proteinExistence type="inferred from homology"/>
<evidence type="ECO:0000256" key="1">
    <source>
        <dbReference type="RuleBase" id="RU003860"/>
    </source>
</evidence>
<dbReference type="PIRSF" id="PIRSF003113">
    <property type="entry name" value="BolA"/>
    <property type="match status" value="1"/>
</dbReference>
<dbReference type="eggNOG" id="COG0271">
    <property type="taxonomic scope" value="Bacteria"/>
</dbReference>
<name>K7YR95_9PROT</name>
<organism evidence="2 3">
    <name type="scientific">Candidatus Endolissoclinum faulkneri L2</name>
    <dbReference type="NCBI Taxonomy" id="1193729"/>
    <lineage>
        <taxon>Bacteria</taxon>
        <taxon>Pseudomonadati</taxon>
        <taxon>Pseudomonadota</taxon>
        <taxon>Alphaproteobacteria</taxon>
        <taxon>Rhodospirillales</taxon>
        <taxon>Rhodospirillaceae</taxon>
        <taxon>Candidatus Endolissoclinum</taxon>
    </lineage>
</organism>
<dbReference type="RefSeq" id="WP_015088552.1">
    <property type="nucleotide sequence ID" value="NC_019566.1"/>
</dbReference>
<dbReference type="Pfam" id="PF01722">
    <property type="entry name" value="BolA"/>
    <property type="match status" value="1"/>
</dbReference>
<gene>
    <name evidence="2" type="ORF">A1OE_870</name>
</gene>
<dbReference type="OrthoDB" id="9811118at2"/>
<dbReference type="PANTHER" id="PTHR46230:SF7">
    <property type="entry name" value="BOLA-LIKE PROTEIN 1"/>
    <property type="match status" value="1"/>
</dbReference>
<dbReference type="SUPFAM" id="SSF82657">
    <property type="entry name" value="BolA-like"/>
    <property type="match status" value="1"/>
</dbReference>
<dbReference type="EMBL" id="CP003539">
    <property type="protein sequence ID" value="AFX99054.1"/>
    <property type="molecule type" value="Genomic_DNA"/>
</dbReference>
<dbReference type="HOGENOM" id="CLU_109462_2_1_5"/>
<comment type="similarity">
    <text evidence="1">Belongs to the BolA/IbaG family.</text>
</comment>
<reference evidence="2 3" key="1">
    <citation type="journal article" date="2012" name="Proc. Natl. Acad. Sci. U.S.A.">
        <title>Genome streamlining and chemical defense in a coral reef symbiosis.</title>
        <authorList>
            <person name="Kwan J.C."/>
            <person name="Donia M.S."/>
            <person name="Han A.W."/>
            <person name="Hirose E."/>
            <person name="Haygood M.G."/>
            <person name="Schmidt E.W."/>
        </authorList>
    </citation>
    <scope>NUCLEOTIDE SEQUENCE [LARGE SCALE GENOMIC DNA]</scope>
    <source>
        <strain evidence="2 3">L2</strain>
    </source>
</reference>
<dbReference type="InterPro" id="IPR036065">
    <property type="entry name" value="BolA-like_sf"/>
</dbReference>
<dbReference type="AlphaFoldDB" id="K7YR95"/>